<dbReference type="SUPFAM" id="SSF89550">
    <property type="entry name" value="PHP domain-like"/>
    <property type="match status" value="1"/>
</dbReference>
<dbReference type="InterPro" id="IPR003141">
    <property type="entry name" value="Pol/His_phosphatase_N"/>
</dbReference>
<dbReference type="RefSeq" id="WP_154572873.1">
    <property type="nucleotide sequence ID" value="NZ_JAQXPA010000015.1"/>
</dbReference>
<evidence type="ECO:0000313" key="2">
    <source>
        <dbReference type="EMBL" id="MST69411.1"/>
    </source>
</evidence>
<gene>
    <name evidence="2" type="ORF">FYJ66_07415</name>
</gene>
<dbReference type="PANTHER" id="PTHR42924">
    <property type="entry name" value="EXONUCLEASE"/>
    <property type="match status" value="1"/>
</dbReference>
<accession>A0A6A8M8Y1</accession>
<dbReference type="InterPro" id="IPR004013">
    <property type="entry name" value="PHP_dom"/>
</dbReference>
<dbReference type="AlphaFoldDB" id="A0A6A8M8Y1"/>
<protein>
    <submittedName>
        <fullName evidence="2">PHP domain-containing protein</fullName>
    </submittedName>
</protein>
<reference evidence="2" key="1">
    <citation type="submission" date="2019-09" db="EMBL/GenBank/DDBJ databases">
        <title>In-depth cultivation of the pig gut microbiome towards novel bacterial diversity and tailored functional studies.</title>
        <authorList>
            <person name="Wylensek D."/>
            <person name="Hitch T.C.A."/>
            <person name="Clavel T."/>
        </authorList>
    </citation>
    <scope>NUCLEOTIDE SEQUENCE</scope>
    <source>
        <strain evidence="2">RF-744-FAT-WT-3</strain>
    </source>
</reference>
<comment type="caution">
    <text evidence="2">The sequence shown here is derived from an EMBL/GenBank/DDBJ whole genome shotgun (WGS) entry which is preliminary data.</text>
</comment>
<dbReference type="CDD" id="cd07432">
    <property type="entry name" value="PHP_HisPPase"/>
    <property type="match status" value="1"/>
</dbReference>
<dbReference type="Pfam" id="PF13263">
    <property type="entry name" value="PHP_C"/>
    <property type="match status" value="1"/>
</dbReference>
<sequence>MHCHTKYGSIDAKVSITDYVRLLSEKGYQGMLVTDHDSYDGYNVWKKTPLSRETDFVVLKGIEYDTRDAGHFIVIMPDGVEIKALSIRGMSVNSLIELVHKYDGILGPAHPFGIRSSSAMLFHRLKKDASILNDFDFIEAFNSCESKEANRLSDALTYEYMKPGFGGSDSHDYKYVGMGYTDIDAEIRSNDDLIDAIRQGVPITCGGKERGWTFKSMNAHAFYSVYGFMLYNKGLGALLSPYRSYKIRKAGSVDDRRIKLRKNTKSAAKKRES</sequence>
<dbReference type="InterPro" id="IPR016195">
    <property type="entry name" value="Pol/histidinol_Pase-like"/>
</dbReference>
<dbReference type="SMART" id="SM00481">
    <property type="entry name" value="POLIIIAc"/>
    <property type="match status" value="1"/>
</dbReference>
<dbReference type="GO" id="GO:0004534">
    <property type="term" value="F:5'-3' RNA exonuclease activity"/>
    <property type="evidence" value="ECO:0007669"/>
    <property type="project" value="TreeGrafter"/>
</dbReference>
<name>A0A6A8M8Y1_9FIRM</name>
<dbReference type="EMBL" id="VUNB01000005">
    <property type="protein sequence ID" value="MST69411.1"/>
    <property type="molecule type" value="Genomic_DNA"/>
</dbReference>
<dbReference type="Pfam" id="PF02811">
    <property type="entry name" value="PHP"/>
    <property type="match status" value="1"/>
</dbReference>
<proteinExistence type="predicted"/>
<organism evidence="2">
    <name type="scientific">Baileyella intestinalis</name>
    <dbReference type="NCBI Taxonomy" id="2606709"/>
    <lineage>
        <taxon>Bacteria</taxon>
        <taxon>Bacillati</taxon>
        <taxon>Bacillota</taxon>
        <taxon>Clostridia</taxon>
        <taxon>Peptostreptococcales</taxon>
        <taxon>Anaerovoracaceae</taxon>
        <taxon>Baileyella</taxon>
    </lineage>
</organism>
<dbReference type="Gene3D" id="3.20.20.140">
    <property type="entry name" value="Metal-dependent hydrolases"/>
    <property type="match status" value="1"/>
</dbReference>
<dbReference type="InterPro" id="IPR052018">
    <property type="entry name" value="PHP_domain"/>
</dbReference>
<feature type="domain" description="Polymerase/histidinol phosphatase N-terminal" evidence="1">
    <location>
        <begin position="1"/>
        <end position="68"/>
    </location>
</feature>
<dbReference type="GO" id="GO:0035312">
    <property type="term" value="F:5'-3' DNA exonuclease activity"/>
    <property type="evidence" value="ECO:0007669"/>
    <property type="project" value="TreeGrafter"/>
</dbReference>
<evidence type="ECO:0000259" key="1">
    <source>
        <dbReference type="SMART" id="SM00481"/>
    </source>
</evidence>
<dbReference type="PANTHER" id="PTHR42924:SF3">
    <property type="entry name" value="POLYMERASE_HISTIDINOL PHOSPHATASE N-TERMINAL DOMAIN-CONTAINING PROTEIN"/>
    <property type="match status" value="1"/>
</dbReference>